<evidence type="ECO:0000313" key="7">
    <source>
        <dbReference type="EMBL" id="CAF1176479.1"/>
    </source>
</evidence>
<evidence type="ECO:0000259" key="5">
    <source>
        <dbReference type="PROSITE" id="PS50404"/>
    </source>
</evidence>
<feature type="domain" description="GST N-terminal" evidence="5">
    <location>
        <begin position="1"/>
        <end position="84"/>
    </location>
</feature>
<dbReference type="InterPro" id="IPR004045">
    <property type="entry name" value="Glutathione_S-Trfase_N"/>
</dbReference>
<evidence type="ECO:0000259" key="6">
    <source>
        <dbReference type="PROSITE" id="PS50405"/>
    </source>
</evidence>
<dbReference type="AlphaFoldDB" id="A0A814UJG9"/>
<comment type="similarity">
    <text evidence="1">Belongs to the GST superfamily. Phi family.</text>
</comment>
<dbReference type="SFLD" id="SFLDS00019">
    <property type="entry name" value="Glutathione_Transferase_(cytos"/>
    <property type="match status" value="1"/>
</dbReference>
<sequence length="215" mass="24611">MPIKVYGTPTSTCTQRVLTTLIEKGLPYELIKVNLAAGEQKTQEYLDEKQPFGVVPVLIDEDGFKIYESRAICRYLELKYKGKGTELMPTNDVKALGLFEQAASIEMSYYDPYVSGIVFERLFKGMKGLGDPDEAKIALYREQLNAKLDVYEKILSKQPYLAGQDFTLADLFHLSYGNRLVKLNEGHFFESRPHVKDWWNRITSRPSWQQVLALA</sequence>
<dbReference type="Proteomes" id="UP000663870">
    <property type="component" value="Unassembled WGS sequence"/>
</dbReference>
<dbReference type="FunFam" id="1.20.1050.10:FF:000004">
    <property type="entry name" value="Glutathione S-transferase F2"/>
    <property type="match status" value="1"/>
</dbReference>
<dbReference type="Pfam" id="PF13409">
    <property type="entry name" value="GST_N_2"/>
    <property type="match status" value="1"/>
</dbReference>
<dbReference type="GO" id="GO:0005737">
    <property type="term" value="C:cytoplasm"/>
    <property type="evidence" value="ECO:0007669"/>
    <property type="project" value="TreeGrafter"/>
</dbReference>
<evidence type="ECO:0000256" key="3">
    <source>
        <dbReference type="ARBA" id="ARBA00022679"/>
    </source>
</evidence>
<accession>A0A814UJG9</accession>
<dbReference type="GO" id="GO:0043295">
    <property type="term" value="F:glutathione binding"/>
    <property type="evidence" value="ECO:0007669"/>
    <property type="project" value="TreeGrafter"/>
</dbReference>
<dbReference type="PANTHER" id="PTHR43900">
    <property type="entry name" value="GLUTATHIONE S-TRANSFERASE RHO"/>
    <property type="match status" value="1"/>
</dbReference>
<keyword evidence="10" id="KW-1185">Reference proteome</keyword>
<dbReference type="SUPFAM" id="SSF52833">
    <property type="entry name" value="Thioredoxin-like"/>
    <property type="match status" value="1"/>
</dbReference>
<evidence type="ECO:0000256" key="4">
    <source>
        <dbReference type="ARBA" id="ARBA00047960"/>
    </source>
</evidence>
<dbReference type="InterPro" id="IPR034347">
    <property type="entry name" value="GST_Phi_C"/>
</dbReference>
<dbReference type="InterPro" id="IPR010987">
    <property type="entry name" value="Glutathione-S-Trfase_C-like"/>
</dbReference>
<evidence type="ECO:0000256" key="2">
    <source>
        <dbReference type="ARBA" id="ARBA00012452"/>
    </source>
</evidence>
<gene>
    <name evidence="8" type="ORF">JXQ802_LOCUS36644</name>
    <name evidence="7" type="ORF">PYM288_LOCUS23564</name>
</gene>
<organism evidence="7 9">
    <name type="scientific">Rotaria sordida</name>
    <dbReference type="NCBI Taxonomy" id="392033"/>
    <lineage>
        <taxon>Eukaryota</taxon>
        <taxon>Metazoa</taxon>
        <taxon>Spiralia</taxon>
        <taxon>Gnathifera</taxon>
        <taxon>Rotifera</taxon>
        <taxon>Eurotatoria</taxon>
        <taxon>Bdelloidea</taxon>
        <taxon>Philodinida</taxon>
        <taxon>Philodinidae</taxon>
        <taxon>Rotaria</taxon>
    </lineage>
</organism>
<evidence type="ECO:0000313" key="8">
    <source>
        <dbReference type="EMBL" id="CAF1434778.1"/>
    </source>
</evidence>
<dbReference type="Pfam" id="PF00043">
    <property type="entry name" value="GST_C"/>
    <property type="match status" value="1"/>
</dbReference>
<evidence type="ECO:0000313" key="10">
    <source>
        <dbReference type="Proteomes" id="UP000663870"/>
    </source>
</evidence>
<comment type="caution">
    <text evidence="7">The sequence shown here is derived from an EMBL/GenBank/DDBJ whole genome shotgun (WGS) entry which is preliminary data.</text>
</comment>
<dbReference type="SFLD" id="SFLDG00358">
    <property type="entry name" value="Main_(cytGST)"/>
    <property type="match status" value="1"/>
</dbReference>
<dbReference type="GO" id="GO:0006749">
    <property type="term" value="P:glutathione metabolic process"/>
    <property type="evidence" value="ECO:0007669"/>
    <property type="project" value="TreeGrafter"/>
</dbReference>
<dbReference type="EMBL" id="CAJNOL010001897">
    <property type="protein sequence ID" value="CAF1434778.1"/>
    <property type="molecule type" value="Genomic_DNA"/>
</dbReference>
<dbReference type="EMBL" id="CAJNOH010001104">
    <property type="protein sequence ID" value="CAF1176479.1"/>
    <property type="molecule type" value="Genomic_DNA"/>
</dbReference>
<dbReference type="GO" id="GO:0009636">
    <property type="term" value="P:response to toxic substance"/>
    <property type="evidence" value="ECO:0007669"/>
    <property type="project" value="UniProtKB-ARBA"/>
</dbReference>
<dbReference type="InterPro" id="IPR040079">
    <property type="entry name" value="Glutathione_S-Trfase"/>
</dbReference>
<protein>
    <recommendedName>
        <fullName evidence="2">glutathione transferase</fullName>
        <ecNumber evidence="2">2.5.1.18</ecNumber>
    </recommendedName>
</protein>
<evidence type="ECO:0000313" key="9">
    <source>
        <dbReference type="Proteomes" id="UP000663854"/>
    </source>
</evidence>
<reference evidence="7" key="1">
    <citation type="submission" date="2021-02" db="EMBL/GenBank/DDBJ databases">
        <authorList>
            <person name="Nowell W R."/>
        </authorList>
    </citation>
    <scope>NUCLEOTIDE SEQUENCE</scope>
</reference>
<dbReference type="InterPro" id="IPR036249">
    <property type="entry name" value="Thioredoxin-like_sf"/>
</dbReference>
<dbReference type="PROSITE" id="PS50405">
    <property type="entry name" value="GST_CTER"/>
    <property type="match status" value="1"/>
</dbReference>
<dbReference type="FunFam" id="3.40.30.10:FF:000016">
    <property type="entry name" value="Glutathione S-transferase F2"/>
    <property type="match status" value="1"/>
</dbReference>
<dbReference type="Proteomes" id="UP000663854">
    <property type="component" value="Unassembled WGS sequence"/>
</dbReference>
<evidence type="ECO:0000256" key="1">
    <source>
        <dbReference type="ARBA" id="ARBA00010128"/>
    </source>
</evidence>
<comment type="catalytic activity">
    <reaction evidence="4">
        <text>RX + glutathione = an S-substituted glutathione + a halide anion + H(+)</text>
        <dbReference type="Rhea" id="RHEA:16437"/>
        <dbReference type="ChEBI" id="CHEBI:15378"/>
        <dbReference type="ChEBI" id="CHEBI:16042"/>
        <dbReference type="ChEBI" id="CHEBI:17792"/>
        <dbReference type="ChEBI" id="CHEBI:57925"/>
        <dbReference type="ChEBI" id="CHEBI:90779"/>
        <dbReference type="EC" id="2.5.1.18"/>
    </reaction>
</comment>
<dbReference type="Gene3D" id="1.20.1050.10">
    <property type="match status" value="1"/>
</dbReference>
<dbReference type="SUPFAM" id="SSF47616">
    <property type="entry name" value="GST C-terminal domain-like"/>
    <property type="match status" value="1"/>
</dbReference>
<dbReference type="PROSITE" id="PS50404">
    <property type="entry name" value="GST_NTER"/>
    <property type="match status" value="1"/>
</dbReference>
<dbReference type="InterPro" id="IPR036282">
    <property type="entry name" value="Glutathione-S-Trfase_C_sf"/>
</dbReference>
<dbReference type="Gene3D" id="3.40.30.10">
    <property type="entry name" value="Glutaredoxin"/>
    <property type="match status" value="1"/>
</dbReference>
<dbReference type="SFLD" id="SFLDG01154">
    <property type="entry name" value="Main.5:_Phi-like"/>
    <property type="match status" value="1"/>
</dbReference>
<proteinExistence type="inferred from homology"/>
<dbReference type="CDD" id="cd03187">
    <property type="entry name" value="GST_C_Phi"/>
    <property type="match status" value="1"/>
</dbReference>
<dbReference type="PANTHER" id="PTHR43900:SF3">
    <property type="entry name" value="GLUTATHIONE S-TRANSFERASE RHO"/>
    <property type="match status" value="1"/>
</dbReference>
<dbReference type="CDD" id="cd03053">
    <property type="entry name" value="GST_N_Phi"/>
    <property type="match status" value="1"/>
</dbReference>
<dbReference type="GO" id="GO:0004364">
    <property type="term" value="F:glutathione transferase activity"/>
    <property type="evidence" value="ECO:0007669"/>
    <property type="project" value="UniProtKB-EC"/>
</dbReference>
<feature type="domain" description="GST C-terminal" evidence="6">
    <location>
        <begin position="92"/>
        <end position="215"/>
    </location>
</feature>
<keyword evidence="3" id="KW-0808">Transferase</keyword>
<dbReference type="EC" id="2.5.1.18" evidence="2"/>
<dbReference type="InterPro" id="IPR004046">
    <property type="entry name" value="GST_C"/>
</dbReference>
<name>A0A814UJG9_9BILA</name>